<dbReference type="STRING" id="77044.A0A1S8AAE7"/>
<dbReference type="Pfam" id="PF09994">
    <property type="entry name" value="T6SS_Tle1-like_cat"/>
    <property type="match status" value="1"/>
</dbReference>
<feature type="domain" description="T6SS Phospholipase effector Tle1-like catalytic" evidence="1">
    <location>
        <begin position="18"/>
        <end position="85"/>
    </location>
</feature>
<dbReference type="OrthoDB" id="4850938at2759"/>
<protein>
    <submittedName>
        <fullName evidence="2">Putative peptigoglycan-binding protein</fullName>
    </submittedName>
</protein>
<dbReference type="PANTHER" id="PTHR33840:SF1">
    <property type="entry name" value="TLE1 PHOSPHOLIPASE DOMAIN-CONTAINING PROTEIN"/>
    <property type="match status" value="1"/>
</dbReference>
<evidence type="ECO:0000313" key="2">
    <source>
        <dbReference type="EMBL" id="GAW27051.1"/>
    </source>
</evidence>
<dbReference type="AlphaFoldDB" id="A0A1S8AAE7"/>
<gene>
    <name evidence="2" type="ORF">SAMD00023353_6500240</name>
</gene>
<sequence>MLQTQSPNATDEARSVRKRLFVFCDGTWQDSVNNTRPVTNVATLARCLEGVADDGYLQISYYDNGVGNRTSLPAHVIDGATGRGMSWLFMR</sequence>
<dbReference type="PANTHER" id="PTHR33840">
    <property type="match status" value="1"/>
</dbReference>
<dbReference type="Proteomes" id="UP000054516">
    <property type="component" value="Unassembled WGS sequence"/>
</dbReference>
<organism evidence="2">
    <name type="scientific">Rosellinia necatrix</name>
    <name type="common">White root-rot fungus</name>
    <dbReference type="NCBI Taxonomy" id="77044"/>
    <lineage>
        <taxon>Eukaryota</taxon>
        <taxon>Fungi</taxon>
        <taxon>Dikarya</taxon>
        <taxon>Ascomycota</taxon>
        <taxon>Pezizomycotina</taxon>
        <taxon>Sordariomycetes</taxon>
        <taxon>Xylariomycetidae</taxon>
        <taxon>Xylariales</taxon>
        <taxon>Xylariaceae</taxon>
        <taxon>Rosellinia</taxon>
    </lineage>
</organism>
<keyword evidence="3" id="KW-1185">Reference proteome</keyword>
<dbReference type="InterPro" id="IPR018712">
    <property type="entry name" value="Tle1-like_cat"/>
</dbReference>
<proteinExistence type="predicted"/>
<accession>A0A1S8AAE7</accession>
<name>A0A1S8AAE7_ROSNE</name>
<dbReference type="EMBL" id="DF977510">
    <property type="protein sequence ID" value="GAW27051.1"/>
    <property type="molecule type" value="Genomic_DNA"/>
</dbReference>
<reference evidence="2" key="1">
    <citation type="submission" date="2016-03" db="EMBL/GenBank/DDBJ databases">
        <title>Draft genome sequence of Rosellinia necatrix.</title>
        <authorList>
            <person name="Kanematsu S."/>
        </authorList>
    </citation>
    <scope>NUCLEOTIDE SEQUENCE [LARGE SCALE GENOMIC DNA]</scope>
    <source>
        <strain evidence="2">W97</strain>
    </source>
</reference>
<evidence type="ECO:0000259" key="1">
    <source>
        <dbReference type="Pfam" id="PF09994"/>
    </source>
</evidence>
<evidence type="ECO:0000313" key="3">
    <source>
        <dbReference type="Proteomes" id="UP000054516"/>
    </source>
</evidence>